<feature type="region of interest" description="Disordered" evidence="2">
    <location>
        <begin position="1"/>
        <end position="34"/>
    </location>
</feature>
<evidence type="ECO:0008006" key="8">
    <source>
        <dbReference type="Google" id="ProtNLM"/>
    </source>
</evidence>
<feature type="region of interest" description="Disordered" evidence="2">
    <location>
        <begin position="271"/>
        <end position="295"/>
    </location>
</feature>
<evidence type="ECO:0000259" key="5">
    <source>
        <dbReference type="Pfam" id="PF24883"/>
    </source>
</evidence>
<dbReference type="Proteomes" id="UP001239445">
    <property type="component" value="Unassembled WGS sequence"/>
</dbReference>
<feature type="domain" description="Nephrocystin 3-like N-terminal" evidence="5">
    <location>
        <begin position="326"/>
        <end position="500"/>
    </location>
</feature>
<feature type="region of interest" description="Disordered" evidence="2">
    <location>
        <begin position="1455"/>
        <end position="1475"/>
    </location>
</feature>
<feature type="domain" description="GPI inositol-deacylase winged helix" evidence="3">
    <location>
        <begin position="629"/>
        <end position="703"/>
    </location>
</feature>
<comment type="caution">
    <text evidence="6">The sequence shown here is derived from an EMBL/GenBank/DDBJ whole genome shotgun (WGS) entry which is preliminary data.</text>
</comment>
<reference evidence="6" key="1">
    <citation type="submission" date="2023-06" db="EMBL/GenBank/DDBJ databases">
        <title>Genome-scale phylogeny and comparative genomics of the fungal order Sordariales.</title>
        <authorList>
            <consortium name="Lawrence Berkeley National Laboratory"/>
            <person name="Hensen N."/>
            <person name="Bonometti L."/>
            <person name="Westerberg I."/>
            <person name="Brannstrom I.O."/>
            <person name="Guillou S."/>
            <person name="Cros-Aarteil S."/>
            <person name="Calhoun S."/>
            <person name="Haridas S."/>
            <person name="Kuo A."/>
            <person name="Mondo S."/>
            <person name="Pangilinan J."/>
            <person name="Riley R."/>
            <person name="Labutti K."/>
            <person name="Andreopoulos B."/>
            <person name="Lipzen A."/>
            <person name="Chen C."/>
            <person name="Yanf M."/>
            <person name="Daum C."/>
            <person name="Ng V."/>
            <person name="Clum A."/>
            <person name="Steindorff A."/>
            <person name="Ohm R."/>
            <person name="Martin F."/>
            <person name="Silar P."/>
            <person name="Natvig D."/>
            <person name="Lalanne C."/>
            <person name="Gautier V."/>
            <person name="Ament-Velasquez S.L."/>
            <person name="Kruys A."/>
            <person name="Hutchinson M.I."/>
            <person name="Powell A.J."/>
            <person name="Barry K."/>
            <person name="Miller A.N."/>
            <person name="Grigoriev I.V."/>
            <person name="Debuchy R."/>
            <person name="Gladieux P."/>
            <person name="Thoren M.H."/>
            <person name="Johannesson H."/>
        </authorList>
    </citation>
    <scope>NUCLEOTIDE SEQUENCE</scope>
    <source>
        <strain evidence="6">PSN4</strain>
    </source>
</reference>
<gene>
    <name evidence="6" type="ORF">QBC47DRAFT_333452</name>
</gene>
<evidence type="ECO:0000313" key="7">
    <source>
        <dbReference type="Proteomes" id="UP001239445"/>
    </source>
</evidence>
<feature type="compositionally biased region" description="Basic and acidic residues" evidence="2">
    <location>
        <begin position="1289"/>
        <end position="1298"/>
    </location>
</feature>
<dbReference type="EMBL" id="MU839856">
    <property type="protein sequence ID" value="KAK1749555.1"/>
    <property type="molecule type" value="Genomic_DNA"/>
</dbReference>
<keyword evidence="1" id="KW-0677">Repeat</keyword>
<feature type="domain" description="DUF7708" evidence="4">
    <location>
        <begin position="97"/>
        <end position="241"/>
    </location>
</feature>
<feature type="region of interest" description="Disordered" evidence="2">
    <location>
        <begin position="1280"/>
        <end position="1302"/>
    </location>
</feature>
<dbReference type="PANTHER" id="PTHR10039:SF15">
    <property type="entry name" value="NACHT DOMAIN-CONTAINING PROTEIN"/>
    <property type="match status" value="1"/>
</dbReference>
<dbReference type="SUPFAM" id="SSF52540">
    <property type="entry name" value="P-loop containing nucleoside triphosphate hydrolases"/>
    <property type="match status" value="1"/>
</dbReference>
<evidence type="ECO:0000256" key="1">
    <source>
        <dbReference type="ARBA" id="ARBA00022737"/>
    </source>
</evidence>
<feature type="compositionally biased region" description="Basic and acidic residues" evidence="2">
    <location>
        <begin position="279"/>
        <end position="295"/>
    </location>
</feature>
<dbReference type="SUPFAM" id="SSF101908">
    <property type="entry name" value="Putative isomerase YbhE"/>
    <property type="match status" value="1"/>
</dbReference>
<organism evidence="6 7">
    <name type="scientific">Echria macrotheca</name>
    <dbReference type="NCBI Taxonomy" id="438768"/>
    <lineage>
        <taxon>Eukaryota</taxon>
        <taxon>Fungi</taxon>
        <taxon>Dikarya</taxon>
        <taxon>Ascomycota</taxon>
        <taxon>Pezizomycotina</taxon>
        <taxon>Sordariomycetes</taxon>
        <taxon>Sordariomycetidae</taxon>
        <taxon>Sordariales</taxon>
        <taxon>Schizotheciaceae</taxon>
        <taxon>Echria</taxon>
    </lineage>
</organism>
<keyword evidence="7" id="KW-1185">Reference proteome</keyword>
<feature type="compositionally biased region" description="Basic and acidic residues" evidence="2">
    <location>
        <begin position="1460"/>
        <end position="1475"/>
    </location>
</feature>
<accession>A0AAJ0B0R4</accession>
<dbReference type="Pfam" id="PF22939">
    <property type="entry name" value="WHD_GPIID"/>
    <property type="match status" value="1"/>
</dbReference>
<dbReference type="InterPro" id="IPR056125">
    <property type="entry name" value="DUF7708"/>
</dbReference>
<evidence type="ECO:0000259" key="4">
    <source>
        <dbReference type="Pfam" id="PF24809"/>
    </source>
</evidence>
<sequence>MSRPSQEGQGGAASEADAASQAGQEGPSGDADAVPRSDVVSGIFKEAIGSFMASLPAADRDNFTQYNDAQSMMSSITSIAEAHPIHGSRLTAACRKFQVFVDHIKSYFDVVEIFVQVKPEYLALIWGSLRLIFKLSTNYINFLERMAEMFADIAAHLPAYEEFVVVLQTRAAARNASYPRLTKALGLVYLDIVRFCHSAYMLFGNKERSIRVKLSLVGRLLWKPFDVQYDSLLLRLGQHKKIFELEVSLASTVEAARILDRLEENLKDAERSLLSNGKQDPRQEKAEKGQEAERRANRVKILKEWVQSSRWTERLEQARGNRESRTGTWILSNETYANWRGISAAPGKSLGSRTLTIQGKPGYGKTVLSSVIIEDLGAYAIDANCIATHSGRSVVFYHFDRRRGDANTPSDALRAMLTQLLHLHRLNERAIDVASVIFRRSDTGETRATNDEVMAVLEVLLDQLKFTYLVFDGLDECSDPGGLFRKLEAVASRSVTSAVLFLGRPTVQLPARMAKECFAIDLEKEHPQHIDDMKQALRPQLEELAEEDLFPEELDFDETIEEITARANGMFLWVRLLAEYLKLPSLTARDRVHAIKNLARLEGLDQMYAAIFETLEVQFPGASLATVSKLFQFVAYSHRTLQIAELHHAISVPLDRAQTKSDIIPRFTKSIGSLSGSLIELSRDGTVQFIHLSAQEYFVSTSRGQQTSHRKLLTNEEQAHRSIAATCLSYLCHTVPHRPLGGSSQTIPSAVLVSLKYPLLKYSAESWGRHLAGAFKHLLGKQVSQTAGDVSWQELAALLRCFLESAETTTLWIEASFLYGLEPAVPSLPDFESVIKPLFEPQSTALDLLRSSIDDLQEFSRDLTALIQSWSYILSQEPNEMWEPSVPVFTESRFWLSTTKARKRGLEASSVTQTTPAEDFIIVRSRLSHCGTEMGVVKLLPPRKWINELDKPDEKQSHAKHEGNDNDTWRARYDLWSLQTDTIIHTLELQLGNELPSPVESLSEMKSRRRRKYRRLDEDLDEEDIEDFSHRARISLPLDISEDLRRLVILNNAVVIRPNVEAEIPTYFSQVLDLSTEATESIRHQEVILFSREFESFSAGYHIILSPSGKYMAVVHESLWEADKDGTGYPVLWLLQILVDQNFDSSAGGSGDCPEYALVAATRLFSVPEVSLLSPIRGIAFHPHAPRLAFPQVVNGLPQTYIWDFEEPITLPADDTIDKPLNPFPLHDPPIIDPAFSDPDGEYLYGTDAPFEFGAGAISRQNLRGFGKPLIVKVPHERVRARSSYPDPKAQDKGKGKETTVVSSIQTNPSQGLRSMRAAAMELAARPKPPVQRANVLSFDKDGKGVAHISQLQQLDSEGAVVLNTLGTDGHLKSETLSRLPAEMAACASVSFIHSGPGVRAGSARIVIDKAARRSYGRADLNKSALPAIVERERDSIPSFVTKVDLALEMEPHGSATRALVERGKGSSDRAHATQ</sequence>
<proteinExistence type="predicted"/>
<dbReference type="InterPro" id="IPR056884">
    <property type="entry name" value="NPHP3-like_N"/>
</dbReference>
<name>A0AAJ0B0R4_9PEZI</name>
<dbReference type="Pfam" id="PF24883">
    <property type="entry name" value="NPHP3_N"/>
    <property type="match status" value="1"/>
</dbReference>
<feature type="compositionally biased region" description="Low complexity" evidence="2">
    <location>
        <begin position="12"/>
        <end position="25"/>
    </location>
</feature>
<dbReference type="InterPro" id="IPR027417">
    <property type="entry name" value="P-loop_NTPase"/>
</dbReference>
<dbReference type="Gene3D" id="3.40.50.300">
    <property type="entry name" value="P-loop containing nucleotide triphosphate hydrolases"/>
    <property type="match status" value="1"/>
</dbReference>
<evidence type="ECO:0000259" key="3">
    <source>
        <dbReference type="Pfam" id="PF22939"/>
    </source>
</evidence>
<dbReference type="PANTHER" id="PTHR10039">
    <property type="entry name" value="AMELOGENIN"/>
    <property type="match status" value="1"/>
</dbReference>
<protein>
    <recommendedName>
        <fullName evidence="8">NACHT domain-containing protein</fullName>
    </recommendedName>
</protein>
<evidence type="ECO:0000256" key="2">
    <source>
        <dbReference type="SAM" id="MobiDB-lite"/>
    </source>
</evidence>
<evidence type="ECO:0000313" key="6">
    <source>
        <dbReference type="EMBL" id="KAK1749555.1"/>
    </source>
</evidence>
<dbReference type="Pfam" id="PF24809">
    <property type="entry name" value="DUF7708"/>
    <property type="match status" value="1"/>
</dbReference>
<dbReference type="InterPro" id="IPR054471">
    <property type="entry name" value="GPIID_WHD"/>
</dbReference>